<accession>A0A823IZR4</accession>
<sequence>MNKRYYTILVILSCFNILWLLSFIFATGRGIGIKLDDNQLPGYIIIGLCLCILTYAYFVNRIQLRKIIIASLALLDILFIFLAWGNQNIINFNEGMFGFIIPIYFLIFICIFCIIDFYVSAHMSKNLKE</sequence>
<dbReference type="AlphaFoldDB" id="A0A823IZR4"/>
<gene>
    <name evidence="2" type="ORF">CW895_13880</name>
</gene>
<reference evidence="2 3" key="1">
    <citation type="submission" date="2019-04" db="EMBL/GenBank/DDBJ databases">
        <authorList>
            <consortium name="GenomeTrakr network: Whole genome sequencing for foodborne pathogen traceback"/>
        </authorList>
    </citation>
    <scope>NUCLEOTIDE SEQUENCE [LARGE SCALE GENOMIC DNA]</scope>
    <source>
        <strain evidence="2 3">CFSAN072502</strain>
    </source>
</reference>
<feature type="transmembrane region" description="Helical" evidence="1">
    <location>
        <begin position="7"/>
        <end position="28"/>
    </location>
</feature>
<feature type="transmembrane region" description="Helical" evidence="1">
    <location>
        <begin position="96"/>
        <end position="119"/>
    </location>
</feature>
<dbReference type="EMBL" id="AABEKN010000006">
    <property type="protein sequence ID" value="EAG9354882.1"/>
    <property type="molecule type" value="Genomic_DNA"/>
</dbReference>
<evidence type="ECO:0000313" key="2">
    <source>
        <dbReference type="EMBL" id="EAG9354882.1"/>
    </source>
</evidence>
<keyword evidence="1" id="KW-0812">Transmembrane</keyword>
<keyword evidence="1" id="KW-1133">Transmembrane helix</keyword>
<keyword evidence="1" id="KW-0472">Membrane</keyword>
<evidence type="ECO:0000313" key="3">
    <source>
        <dbReference type="Proteomes" id="UP000524387"/>
    </source>
</evidence>
<dbReference type="RefSeq" id="WP_070033944.1">
    <property type="nucleotide sequence ID" value="NZ_CP090057.1"/>
</dbReference>
<organism evidence="2 3">
    <name type="scientific">Listeria monocytogenes</name>
    <dbReference type="NCBI Taxonomy" id="1639"/>
    <lineage>
        <taxon>Bacteria</taxon>
        <taxon>Bacillati</taxon>
        <taxon>Bacillota</taxon>
        <taxon>Bacilli</taxon>
        <taxon>Bacillales</taxon>
        <taxon>Listeriaceae</taxon>
        <taxon>Listeria</taxon>
    </lineage>
</organism>
<feature type="transmembrane region" description="Helical" evidence="1">
    <location>
        <begin position="67"/>
        <end position="84"/>
    </location>
</feature>
<dbReference type="Proteomes" id="UP000524387">
    <property type="component" value="Unassembled WGS sequence"/>
</dbReference>
<name>A0A823IZR4_LISMN</name>
<comment type="caution">
    <text evidence="2">The sequence shown here is derived from an EMBL/GenBank/DDBJ whole genome shotgun (WGS) entry which is preliminary data.</text>
</comment>
<proteinExistence type="predicted"/>
<feature type="transmembrane region" description="Helical" evidence="1">
    <location>
        <begin position="40"/>
        <end position="60"/>
    </location>
</feature>
<evidence type="ECO:0000256" key="1">
    <source>
        <dbReference type="SAM" id="Phobius"/>
    </source>
</evidence>
<protein>
    <submittedName>
        <fullName evidence="2">Uncharacterized protein</fullName>
    </submittedName>
</protein>